<proteinExistence type="predicted"/>
<evidence type="ECO:0000313" key="1">
    <source>
        <dbReference type="EMBL" id="CAJ2670417.1"/>
    </source>
</evidence>
<protein>
    <submittedName>
        <fullName evidence="1">Uncharacterized protein</fullName>
    </submittedName>
</protein>
<sequence>MDSSDNSDIKIDELEAEYGKFLDECARTYDNYDAQGSSINNENISHTENNINQCTDNVYLQVFGGYTVSGQLTESYVFELTLCDLNKATKTQFTLPSEFSDYVRRYNFHKLVLNVPNKDISIVHLKYPNNPSENVKIARGWKNFCFDNNIKLGDRISFEFRHISLNVCQFSII</sequence>
<gene>
    <name evidence="1" type="ORF">MILVUS5_LOCUS34452</name>
</gene>
<name>A0ACB0LLJ1_TRIPR</name>
<accession>A0ACB0LLJ1</accession>
<keyword evidence="2" id="KW-1185">Reference proteome</keyword>
<evidence type="ECO:0000313" key="2">
    <source>
        <dbReference type="Proteomes" id="UP001177021"/>
    </source>
</evidence>
<reference evidence="1" key="1">
    <citation type="submission" date="2023-10" db="EMBL/GenBank/DDBJ databases">
        <authorList>
            <person name="Rodriguez Cubillos JULIANA M."/>
            <person name="De Vega J."/>
        </authorList>
    </citation>
    <scope>NUCLEOTIDE SEQUENCE</scope>
</reference>
<dbReference type="Proteomes" id="UP001177021">
    <property type="component" value="Unassembled WGS sequence"/>
</dbReference>
<comment type="caution">
    <text evidence="1">The sequence shown here is derived from an EMBL/GenBank/DDBJ whole genome shotgun (WGS) entry which is preliminary data.</text>
</comment>
<dbReference type="EMBL" id="CASHSV030000615">
    <property type="protein sequence ID" value="CAJ2670417.1"/>
    <property type="molecule type" value="Genomic_DNA"/>
</dbReference>
<organism evidence="1 2">
    <name type="scientific">Trifolium pratense</name>
    <name type="common">Red clover</name>
    <dbReference type="NCBI Taxonomy" id="57577"/>
    <lineage>
        <taxon>Eukaryota</taxon>
        <taxon>Viridiplantae</taxon>
        <taxon>Streptophyta</taxon>
        <taxon>Embryophyta</taxon>
        <taxon>Tracheophyta</taxon>
        <taxon>Spermatophyta</taxon>
        <taxon>Magnoliopsida</taxon>
        <taxon>eudicotyledons</taxon>
        <taxon>Gunneridae</taxon>
        <taxon>Pentapetalae</taxon>
        <taxon>rosids</taxon>
        <taxon>fabids</taxon>
        <taxon>Fabales</taxon>
        <taxon>Fabaceae</taxon>
        <taxon>Papilionoideae</taxon>
        <taxon>50 kb inversion clade</taxon>
        <taxon>NPAAA clade</taxon>
        <taxon>Hologalegina</taxon>
        <taxon>IRL clade</taxon>
        <taxon>Trifolieae</taxon>
        <taxon>Trifolium</taxon>
    </lineage>
</organism>